<evidence type="ECO:0000313" key="3">
    <source>
        <dbReference type="Proteomes" id="UP000739180"/>
    </source>
</evidence>
<gene>
    <name evidence="2" type="ORF">FGS76_17205</name>
</gene>
<comment type="caution">
    <text evidence="2">The sequence shown here is derived from an EMBL/GenBank/DDBJ whole genome shotgun (WGS) entry which is preliminary data.</text>
</comment>
<evidence type="ECO:0008006" key="4">
    <source>
        <dbReference type="Google" id="ProtNLM"/>
    </source>
</evidence>
<evidence type="ECO:0000256" key="1">
    <source>
        <dbReference type="SAM" id="Phobius"/>
    </source>
</evidence>
<reference evidence="2 3" key="1">
    <citation type="submission" date="2019-05" db="EMBL/GenBank/DDBJ databases">
        <title>Genome of Alcanivorax gelatiniphagus, an oil degrading marine bacteria.</title>
        <authorList>
            <person name="Kwon K.K."/>
        </authorList>
    </citation>
    <scope>NUCLEOTIDE SEQUENCE [LARGE SCALE GENOMIC DNA]</scope>
    <source>
        <strain evidence="2 3">MEBiC 08158</strain>
    </source>
</reference>
<keyword evidence="1" id="KW-1133">Transmembrane helix</keyword>
<keyword evidence="1" id="KW-0472">Membrane</keyword>
<accession>A0ABY2XH76</accession>
<keyword evidence="3" id="KW-1185">Reference proteome</keyword>
<keyword evidence="1" id="KW-0812">Transmembrane</keyword>
<dbReference type="Proteomes" id="UP000739180">
    <property type="component" value="Unassembled WGS sequence"/>
</dbReference>
<protein>
    <recommendedName>
        <fullName evidence="4">Glycine zipper family protein</fullName>
    </recommendedName>
</protein>
<organism evidence="2 3">
    <name type="scientific">Alloalcanivorax gelatiniphagus</name>
    <dbReference type="NCBI Taxonomy" id="1194167"/>
    <lineage>
        <taxon>Bacteria</taxon>
        <taxon>Pseudomonadati</taxon>
        <taxon>Pseudomonadota</taxon>
        <taxon>Gammaproteobacteria</taxon>
        <taxon>Oceanospirillales</taxon>
        <taxon>Alcanivoracaceae</taxon>
        <taxon>Alloalcanivorax</taxon>
    </lineage>
</organism>
<dbReference type="RefSeq" id="WP_138773873.1">
    <property type="nucleotide sequence ID" value="NZ_JBHSSX010000021.1"/>
</dbReference>
<feature type="transmembrane region" description="Helical" evidence="1">
    <location>
        <begin position="30"/>
        <end position="63"/>
    </location>
</feature>
<proteinExistence type="predicted"/>
<dbReference type="EMBL" id="VCQT01000045">
    <property type="protein sequence ID" value="TMW11037.1"/>
    <property type="molecule type" value="Genomic_DNA"/>
</dbReference>
<sequence>MKTIYNPDIIQEFADRLYAKANSVTRSYTALGVILLGFAGLATGQLVFAAVGGIIGGAVGYAYGKEKAFAHKLQAQTALCQVQIEKNLRK</sequence>
<name>A0ABY2XH76_9GAMM</name>
<evidence type="ECO:0000313" key="2">
    <source>
        <dbReference type="EMBL" id="TMW11037.1"/>
    </source>
</evidence>